<dbReference type="RefSeq" id="WP_101660762.1">
    <property type="nucleotide sequence ID" value="NZ_PKGZ01000008.1"/>
</dbReference>
<dbReference type="AlphaFoldDB" id="A0A2I1K5B8"/>
<sequence>MILIPIKFIVLTGNSESELVKLSDEAIYILTEETIFRTESLTSRIGYQTIMDILYMNLMFHDVSGNTDSMNRIRQNIGTAKENAKNFIG</sequence>
<dbReference type="EMBL" id="PKGZ01000008">
    <property type="protein sequence ID" value="PKY90836.1"/>
    <property type="molecule type" value="Genomic_DNA"/>
</dbReference>
<dbReference type="GO" id="GO:1901135">
    <property type="term" value="P:carbohydrate derivative metabolic process"/>
    <property type="evidence" value="ECO:0007669"/>
    <property type="project" value="InterPro"/>
</dbReference>
<keyword evidence="2" id="KW-1185">Reference proteome</keyword>
<dbReference type="GO" id="GO:0097367">
    <property type="term" value="F:carbohydrate derivative binding"/>
    <property type="evidence" value="ECO:0007669"/>
    <property type="project" value="InterPro"/>
</dbReference>
<accession>A0A2I1K5B8</accession>
<protein>
    <submittedName>
        <fullName evidence="1">Uncharacterized protein</fullName>
    </submittedName>
</protein>
<name>A0A2I1K5B8_9LACT</name>
<reference evidence="1 2" key="1">
    <citation type="submission" date="2017-12" db="EMBL/GenBank/DDBJ databases">
        <title>Phylogenetic diversity of female urinary microbiome.</title>
        <authorList>
            <person name="Thomas-White K."/>
            <person name="Wolfe A.J."/>
        </authorList>
    </citation>
    <scope>NUCLEOTIDE SEQUENCE [LARGE SCALE GENOMIC DNA]</scope>
    <source>
        <strain evidence="1 2">UMB0844</strain>
    </source>
</reference>
<comment type="caution">
    <text evidence="1">The sequence shown here is derived from an EMBL/GenBank/DDBJ whole genome shotgun (WGS) entry which is preliminary data.</text>
</comment>
<gene>
    <name evidence="1" type="ORF">CYJ27_07635</name>
</gene>
<dbReference type="InterPro" id="IPR046348">
    <property type="entry name" value="SIS_dom_sf"/>
</dbReference>
<dbReference type="SUPFAM" id="SSF53697">
    <property type="entry name" value="SIS domain"/>
    <property type="match status" value="1"/>
</dbReference>
<dbReference type="Proteomes" id="UP000234775">
    <property type="component" value="Unassembled WGS sequence"/>
</dbReference>
<dbReference type="Gene3D" id="3.40.50.10490">
    <property type="entry name" value="Glucose-6-phosphate isomerase like protein, domain 1"/>
    <property type="match status" value="1"/>
</dbReference>
<proteinExistence type="predicted"/>
<evidence type="ECO:0000313" key="2">
    <source>
        <dbReference type="Proteomes" id="UP000234775"/>
    </source>
</evidence>
<organism evidence="1 2">
    <name type="scientific">Aerococcus christensenii</name>
    <dbReference type="NCBI Taxonomy" id="87541"/>
    <lineage>
        <taxon>Bacteria</taxon>
        <taxon>Bacillati</taxon>
        <taxon>Bacillota</taxon>
        <taxon>Bacilli</taxon>
        <taxon>Lactobacillales</taxon>
        <taxon>Aerococcaceae</taxon>
        <taxon>Aerococcus</taxon>
    </lineage>
</organism>
<evidence type="ECO:0000313" key="1">
    <source>
        <dbReference type="EMBL" id="PKY90836.1"/>
    </source>
</evidence>